<dbReference type="VEuPathDB" id="AmoebaDB:DICPUDRAFT_53518"/>
<dbReference type="eggNOG" id="ENOG502RIH7">
    <property type="taxonomic scope" value="Eukaryota"/>
</dbReference>
<dbReference type="AlphaFoldDB" id="F0ZDA4"/>
<dbReference type="RefSeq" id="XP_003285380.1">
    <property type="nucleotide sequence ID" value="XM_003285332.1"/>
</dbReference>
<evidence type="ECO:0000313" key="2">
    <source>
        <dbReference type="Proteomes" id="UP000001064"/>
    </source>
</evidence>
<protein>
    <submittedName>
        <fullName evidence="1">Uncharacterized protein</fullName>
    </submittedName>
</protein>
<dbReference type="OrthoDB" id="16236at2759"/>
<dbReference type="KEGG" id="dpp:DICPUDRAFT_53518"/>
<sequence length="76" mass="8448">MAPKIDAAVFPLLVIVGTAVGFTVGVGYKRLSTDQDISLTRKGQMLWASRESPKFVDRNTTLDMYKEIHTGSFLKE</sequence>
<evidence type="ECO:0000313" key="1">
    <source>
        <dbReference type="EMBL" id="EGC38073.1"/>
    </source>
</evidence>
<dbReference type="OMA" id="TTHNDIS"/>
<dbReference type="InParanoid" id="F0ZDA4"/>
<accession>F0ZDA4</accession>
<dbReference type="InterPro" id="IPR010530">
    <property type="entry name" value="B12D"/>
</dbReference>
<dbReference type="EMBL" id="GL870984">
    <property type="protein sequence ID" value="EGC38073.1"/>
    <property type="molecule type" value="Genomic_DNA"/>
</dbReference>
<reference evidence="2" key="1">
    <citation type="journal article" date="2011" name="Genome Biol.">
        <title>Comparative genomics of the social amoebae Dictyostelium discoideum and Dictyostelium purpureum.</title>
        <authorList>
            <consortium name="US DOE Joint Genome Institute (JGI-PGF)"/>
            <person name="Sucgang R."/>
            <person name="Kuo A."/>
            <person name="Tian X."/>
            <person name="Salerno W."/>
            <person name="Parikh A."/>
            <person name="Feasley C.L."/>
            <person name="Dalin E."/>
            <person name="Tu H."/>
            <person name="Huang E."/>
            <person name="Barry K."/>
            <person name="Lindquist E."/>
            <person name="Shapiro H."/>
            <person name="Bruce D."/>
            <person name="Schmutz J."/>
            <person name="Salamov A."/>
            <person name="Fey P."/>
            <person name="Gaudet P."/>
            <person name="Anjard C."/>
            <person name="Babu M.M."/>
            <person name="Basu S."/>
            <person name="Bushmanova Y."/>
            <person name="van der Wel H."/>
            <person name="Katoh-Kurasawa M."/>
            <person name="Dinh C."/>
            <person name="Coutinho P.M."/>
            <person name="Saito T."/>
            <person name="Elias M."/>
            <person name="Schaap P."/>
            <person name="Kay R.R."/>
            <person name="Henrissat B."/>
            <person name="Eichinger L."/>
            <person name="Rivero F."/>
            <person name="Putnam N.H."/>
            <person name="West C.M."/>
            <person name="Loomis W.F."/>
            <person name="Chisholm R.L."/>
            <person name="Shaulsky G."/>
            <person name="Strassmann J.E."/>
            <person name="Queller D.C."/>
            <person name="Kuspa A."/>
            <person name="Grigoriev I.V."/>
        </authorList>
    </citation>
    <scope>NUCLEOTIDE SEQUENCE [LARGE SCALE GENOMIC DNA]</scope>
    <source>
        <strain evidence="2">QSDP1</strain>
    </source>
</reference>
<proteinExistence type="predicted"/>
<dbReference type="FunCoup" id="F0ZDA4">
    <property type="interactions" value="373"/>
</dbReference>
<name>F0ZDA4_DICPU</name>
<dbReference type="Pfam" id="PF06522">
    <property type="entry name" value="B12D"/>
    <property type="match status" value="1"/>
</dbReference>
<keyword evidence="2" id="KW-1185">Reference proteome</keyword>
<organism evidence="1 2">
    <name type="scientific">Dictyostelium purpureum</name>
    <name type="common">Slime mold</name>
    <dbReference type="NCBI Taxonomy" id="5786"/>
    <lineage>
        <taxon>Eukaryota</taxon>
        <taxon>Amoebozoa</taxon>
        <taxon>Evosea</taxon>
        <taxon>Eumycetozoa</taxon>
        <taxon>Dictyostelia</taxon>
        <taxon>Dictyosteliales</taxon>
        <taxon>Dictyosteliaceae</taxon>
        <taxon>Dictyostelium</taxon>
    </lineage>
</organism>
<dbReference type="GeneID" id="10502748"/>
<gene>
    <name evidence="1" type="ORF">DICPUDRAFT_53518</name>
</gene>
<dbReference type="Proteomes" id="UP000001064">
    <property type="component" value="Unassembled WGS sequence"/>
</dbReference>